<accession>A0A0D6LLL4</accession>
<gene>
    <name evidence="2" type="ORF">ANCCEY_07932</name>
</gene>
<dbReference type="EMBL" id="KE125013">
    <property type="protein sequence ID" value="EPB72975.1"/>
    <property type="molecule type" value="Genomic_DNA"/>
</dbReference>
<sequence length="244" mass="26122">MRPGTNVRHPAPLSLGNGLRIAGSTGRIPVSGKGASLIADNVRLQLPLQGSYQQVLPVVQPVSAPVPIAAPQQPIPYQPAPSPFQPPTYQSLPPTYESVRPVYHTVLPSPTATYVAPQPHFTNPVQPIQPVQTVPNVEQYDESLPETSHYPTLMPTPASTPSPYTSETQDHTSIIAFDDSSPALPPPAPSEAPSSQASSVEYKTTGNEITDISVQDNEAQLVTAATTVEILDSFTRNSEKDFIM</sequence>
<evidence type="ECO:0000256" key="1">
    <source>
        <dbReference type="SAM" id="MobiDB-lite"/>
    </source>
</evidence>
<feature type="compositionally biased region" description="Low complexity" evidence="1">
    <location>
        <begin position="155"/>
        <end position="167"/>
    </location>
</feature>
<dbReference type="AlphaFoldDB" id="A0A0D6LLL4"/>
<organism evidence="2 3">
    <name type="scientific">Ancylostoma ceylanicum</name>
    <dbReference type="NCBI Taxonomy" id="53326"/>
    <lineage>
        <taxon>Eukaryota</taxon>
        <taxon>Metazoa</taxon>
        <taxon>Ecdysozoa</taxon>
        <taxon>Nematoda</taxon>
        <taxon>Chromadorea</taxon>
        <taxon>Rhabditida</taxon>
        <taxon>Rhabditina</taxon>
        <taxon>Rhabditomorpha</taxon>
        <taxon>Strongyloidea</taxon>
        <taxon>Ancylostomatidae</taxon>
        <taxon>Ancylostomatinae</taxon>
        <taxon>Ancylostoma</taxon>
    </lineage>
</organism>
<proteinExistence type="predicted"/>
<reference evidence="2 3" key="1">
    <citation type="submission" date="2013-05" db="EMBL/GenBank/DDBJ databases">
        <title>Draft genome of the parasitic nematode Anyclostoma ceylanicum.</title>
        <authorList>
            <person name="Mitreva M."/>
        </authorList>
    </citation>
    <scope>NUCLEOTIDE SEQUENCE [LARGE SCALE GENOMIC DNA]</scope>
</reference>
<name>A0A0D6LLL4_9BILA</name>
<evidence type="ECO:0000313" key="2">
    <source>
        <dbReference type="EMBL" id="EPB72975.1"/>
    </source>
</evidence>
<evidence type="ECO:0000313" key="3">
    <source>
        <dbReference type="Proteomes" id="UP000054495"/>
    </source>
</evidence>
<feature type="region of interest" description="Disordered" evidence="1">
    <location>
        <begin position="143"/>
        <end position="202"/>
    </location>
</feature>
<keyword evidence="3" id="KW-1185">Reference proteome</keyword>
<dbReference type="Proteomes" id="UP000054495">
    <property type="component" value="Unassembled WGS sequence"/>
</dbReference>
<protein>
    <submittedName>
        <fullName evidence="2">Uncharacterized protein</fullName>
    </submittedName>
</protein>